<dbReference type="EMBL" id="JAZHOG010000002">
    <property type="protein sequence ID" value="MEJ8566856.1"/>
    <property type="molecule type" value="Genomic_DNA"/>
</dbReference>
<dbReference type="RefSeq" id="WP_354694174.1">
    <property type="nucleotide sequence ID" value="NZ_JAZHOG010000002.1"/>
</dbReference>
<dbReference type="InterPro" id="IPR041881">
    <property type="entry name" value="PqqD_sf"/>
</dbReference>
<dbReference type="Proteomes" id="UP001359886">
    <property type="component" value="Unassembled WGS sequence"/>
</dbReference>
<protein>
    <submittedName>
        <fullName evidence="1">PqqD family peptide modification chaperone</fullName>
    </submittedName>
</protein>
<dbReference type="Gene3D" id="1.10.10.1150">
    <property type="entry name" value="Coenzyme PQQ synthesis protein D (PqqD)"/>
    <property type="match status" value="1"/>
</dbReference>
<proteinExistence type="predicted"/>
<evidence type="ECO:0000313" key="1">
    <source>
        <dbReference type="EMBL" id="MEJ8566856.1"/>
    </source>
</evidence>
<comment type="caution">
    <text evidence="1">The sequence shown here is derived from an EMBL/GenBank/DDBJ whole genome shotgun (WGS) entry which is preliminary data.</text>
</comment>
<accession>A0AAW9RGK3</accession>
<keyword evidence="2" id="KW-1185">Reference proteome</keyword>
<reference evidence="1 2" key="1">
    <citation type="submission" date="2024-02" db="EMBL/GenBank/DDBJ databases">
        <title>A novel Wenzhouxiangellaceae bacterium, isolated from coastal sediments.</title>
        <authorList>
            <person name="Du Z.-J."/>
            <person name="Ye Y.-Q."/>
            <person name="Zhang X.-Y."/>
        </authorList>
    </citation>
    <scope>NUCLEOTIDE SEQUENCE [LARGE SCALE GENOMIC DNA]</scope>
    <source>
        <strain evidence="1 2">CH-27</strain>
    </source>
</reference>
<sequence>MSVAPEFKICEGVISEVVPLGETVFMNVHTLTYFGLDTLGSRLWRAVRETQDFSAAVAAVAEETGMDPERLARTLESVLAGMERSGLIVRPGAPESGAAAGSSD</sequence>
<evidence type="ECO:0000313" key="2">
    <source>
        <dbReference type="Proteomes" id="UP001359886"/>
    </source>
</evidence>
<dbReference type="AlphaFoldDB" id="A0AAW9RGK3"/>
<dbReference type="InterPro" id="IPR008792">
    <property type="entry name" value="PQQD"/>
</dbReference>
<gene>
    <name evidence="1" type="ORF">V3330_04410</name>
</gene>
<dbReference type="Pfam" id="PF05402">
    <property type="entry name" value="PqqD"/>
    <property type="match status" value="1"/>
</dbReference>
<name>A0AAW9RGK3_9GAMM</name>
<organism evidence="1 2">
    <name type="scientific">Elongatibacter sediminis</name>
    <dbReference type="NCBI Taxonomy" id="3119006"/>
    <lineage>
        <taxon>Bacteria</taxon>
        <taxon>Pseudomonadati</taxon>
        <taxon>Pseudomonadota</taxon>
        <taxon>Gammaproteobacteria</taxon>
        <taxon>Chromatiales</taxon>
        <taxon>Wenzhouxiangellaceae</taxon>
        <taxon>Elongatibacter</taxon>
    </lineage>
</organism>